<feature type="domain" description="Peptidase M20 dimerisation" evidence="6">
    <location>
        <begin position="206"/>
        <end position="351"/>
    </location>
</feature>
<dbReference type="RefSeq" id="WP_086991541.1">
    <property type="nucleotide sequence ID" value="NZ_FUHU01000026.1"/>
</dbReference>
<reference evidence="7 8" key="1">
    <citation type="submission" date="2017-02" db="EMBL/GenBank/DDBJ databases">
        <authorList>
            <person name="Peterson S.W."/>
        </authorList>
    </citation>
    <scope>NUCLEOTIDE SEQUENCE [LARGE SCALE GENOMIC DNA]</scope>
    <source>
        <strain evidence="7 8">LMG 22410</strain>
    </source>
</reference>
<dbReference type="PANTHER" id="PTHR45962">
    <property type="entry name" value="N-FATTY-ACYL-AMINO ACID SYNTHASE/HYDROLASE PM20D1"/>
    <property type="match status" value="1"/>
</dbReference>
<dbReference type="GO" id="GO:0006508">
    <property type="term" value="P:proteolysis"/>
    <property type="evidence" value="ECO:0007669"/>
    <property type="project" value="UniProtKB-KW"/>
</dbReference>
<dbReference type="Gene3D" id="1.10.150.900">
    <property type="match status" value="1"/>
</dbReference>
<dbReference type="InterPro" id="IPR036264">
    <property type="entry name" value="Bact_exopeptidase_dim_dom"/>
</dbReference>
<organism evidence="7 8">
    <name type="scientific">Agrococcus casei LMG 22410</name>
    <dbReference type="NCBI Taxonomy" id="1255656"/>
    <lineage>
        <taxon>Bacteria</taxon>
        <taxon>Bacillati</taxon>
        <taxon>Actinomycetota</taxon>
        <taxon>Actinomycetes</taxon>
        <taxon>Micrococcales</taxon>
        <taxon>Microbacteriaceae</taxon>
        <taxon>Agrococcus</taxon>
    </lineage>
</organism>
<gene>
    <name evidence="7" type="ORF">CZ674_05485</name>
</gene>
<dbReference type="GO" id="GO:0008233">
    <property type="term" value="F:peptidase activity"/>
    <property type="evidence" value="ECO:0007669"/>
    <property type="project" value="UniProtKB-KW"/>
</dbReference>
<dbReference type="GeneID" id="303172662"/>
<keyword evidence="5" id="KW-0862">Zinc</keyword>
<keyword evidence="3" id="KW-0479">Metal-binding</keyword>
<name>A0A1R4FNV4_9MICO</name>
<evidence type="ECO:0000259" key="6">
    <source>
        <dbReference type="Pfam" id="PF07687"/>
    </source>
</evidence>
<accession>A0A1R4FNV4</accession>
<evidence type="ECO:0000256" key="2">
    <source>
        <dbReference type="ARBA" id="ARBA00022670"/>
    </source>
</evidence>
<sequence>MVNDVQARDGIAERLSTLIRIPTVSAERTAHNDAFARFPGVLRTLYPRIHADLALRTVDGTGLLFHWRGETSAAPLVLMAHWDVVPAPEDWQSTGWQAAPFSGETASAAGEDWITGRGALDDKGPLVVMLDAVENLLAAGFTPAHDIWIVLGGDEEVMGGNAKAMSALLQSELDGEVPHLVLDEGGAVTDAPLSFVDARCAMIGLAEKGVLTVRLSSSGAGGHASAPIPDAPIARIANALRRIERRPLQPRLTRAVQSMLAAFAPLADGAAGGALKAAGRGGRVTAELLAASGGESAAMVRTTVAQTRISGGSADNVVATEATATLNCRILPGSSVQATMRALRRRIRDDSVELTIVEAHEPSASSPVGDRFELLSDALAASWPGVAPVPYLMMAASDSRHFHTWCPHVYRFAPLLMNADERAGIHGENERIAVSSLVRGEQFHRALVLARGGSWAEESAA</sequence>
<dbReference type="InterPro" id="IPR047177">
    <property type="entry name" value="Pept_M20A"/>
</dbReference>
<dbReference type="AlphaFoldDB" id="A0A1R4FNV4"/>
<evidence type="ECO:0000313" key="8">
    <source>
        <dbReference type="Proteomes" id="UP000195787"/>
    </source>
</evidence>
<dbReference type="Gene3D" id="3.40.630.10">
    <property type="entry name" value="Zn peptidases"/>
    <property type="match status" value="1"/>
</dbReference>
<dbReference type="PANTHER" id="PTHR45962:SF1">
    <property type="entry name" value="N-FATTY-ACYL-AMINO ACID SYNTHASE_HYDROLASE PM20D1"/>
    <property type="match status" value="1"/>
</dbReference>
<dbReference type="InterPro" id="IPR002933">
    <property type="entry name" value="Peptidase_M20"/>
</dbReference>
<dbReference type="Pfam" id="PF01546">
    <property type="entry name" value="Peptidase_M20"/>
    <property type="match status" value="1"/>
</dbReference>
<evidence type="ECO:0000256" key="4">
    <source>
        <dbReference type="ARBA" id="ARBA00022801"/>
    </source>
</evidence>
<dbReference type="SUPFAM" id="SSF55031">
    <property type="entry name" value="Bacterial exopeptidase dimerisation domain"/>
    <property type="match status" value="1"/>
</dbReference>
<evidence type="ECO:0000313" key="7">
    <source>
        <dbReference type="EMBL" id="SJM57422.1"/>
    </source>
</evidence>
<keyword evidence="8" id="KW-1185">Reference proteome</keyword>
<dbReference type="SUPFAM" id="SSF53187">
    <property type="entry name" value="Zn-dependent exopeptidases"/>
    <property type="match status" value="1"/>
</dbReference>
<protein>
    <submittedName>
        <fullName evidence="7">Peptidase M20</fullName>
    </submittedName>
</protein>
<keyword evidence="2" id="KW-0645">Protease</keyword>
<comment type="similarity">
    <text evidence="1">Belongs to the peptidase M20A family.</text>
</comment>
<dbReference type="OrthoDB" id="3665926at2"/>
<dbReference type="Proteomes" id="UP000195787">
    <property type="component" value="Unassembled WGS sequence"/>
</dbReference>
<evidence type="ECO:0000256" key="3">
    <source>
        <dbReference type="ARBA" id="ARBA00022723"/>
    </source>
</evidence>
<evidence type="ECO:0000256" key="5">
    <source>
        <dbReference type="ARBA" id="ARBA00022833"/>
    </source>
</evidence>
<dbReference type="EMBL" id="FUHU01000026">
    <property type="protein sequence ID" value="SJM57422.1"/>
    <property type="molecule type" value="Genomic_DNA"/>
</dbReference>
<dbReference type="Pfam" id="PF07687">
    <property type="entry name" value="M20_dimer"/>
    <property type="match status" value="1"/>
</dbReference>
<dbReference type="Gene3D" id="3.30.70.360">
    <property type="match status" value="1"/>
</dbReference>
<keyword evidence="4" id="KW-0378">Hydrolase</keyword>
<proteinExistence type="inferred from homology"/>
<evidence type="ECO:0000256" key="1">
    <source>
        <dbReference type="ARBA" id="ARBA00006247"/>
    </source>
</evidence>
<dbReference type="GO" id="GO:0046872">
    <property type="term" value="F:metal ion binding"/>
    <property type="evidence" value="ECO:0007669"/>
    <property type="project" value="UniProtKB-KW"/>
</dbReference>
<dbReference type="InterPro" id="IPR011650">
    <property type="entry name" value="Peptidase_M20_dimer"/>
</dbReference>